<dbReference type="InterPro" id="IPR007197">
    <property type="entry name" value="rSAM"/>
</dbReference>
<feature type="region of interest" description="Disordered" evidence="5">
    <location>
        <begin position="1"/>
        <end position="29"/>
    </location>
</feature>
<evidence type="ECO:0000256" key="4">
    <source>
        <dbReference type="ARBA" id="ARBA00023014"/>
    </source>
</evidence>
<evidence type="ECO:0000313" key="7">
    <source>
        <dbReference type="EMBL" id="SES35981.1"/>
    </source>
</evidence>
<dbReference type="Gene3D" id="3.20.20.70">
    <property type="entry name" value="Aldolase class I"/>
    <property type="match status" value="1"/>
</dbReference>
<dbReference type="InterPro" id="IPR058240">
    <property type="entry name" value="rSAM_sf"/>
</dbReference>
<keyword evidence="3" id="KW-0408">Iron</keyword>
<dbReference type="Proteomes" id="UP000199051">
    <property type="component" value="Unassembled WGS sequence"/>
</dbReference>
<name>A0A1H9WQ97_9PSEU</name>
<evidence type="ECO:0000256" key="3">
    <source>
        <dbReference type="ARBA" id="ARBA00023004"/>
    </source>
</evidence>
<organism evidence="7 8">
    <name type="scientific">Actinokineospora terrae</name>
    <dbReference type="NCBI Taxonomy" id="155974"/>
    <lineage>
        <taxon>Bacteria</taxon>
        <taxon>Bacillati</taxon>
        <taxon>Actinomycetota</taxon>
        <taxon>Actinomycetes</taxon>
        <taxon>Pseudonocardiales</taxon>
        <taxon>Pseudonocardiaceae</taxon>
        <taxon>Actinokineospora</taxon>
    </lineage>
</organism>
<feature type="compositionally biased region" description="Polar residues" evidence="5">
    <location>
        <begin position="1"/>
        <end position="10"/>
    </location>
</feature>
<dbReference type="InterPro" id="IPR013785">
    <property type="entry name" value="Aldolase_TIM"/>
</dbReference>
<evidence type="ECO:0000256" key="5">
    <source>
        <dbReference type="SAM" id="MobiDB-lite"/>
    </source>
</evidence>
<evidence type="ECO:0000313" key="8">
    <source>
        <dbReference type="Proteomes" id="UP000199051"/>
    </source>
</evidence>
<reference evidence="8" key="1">
    <citation type="submission" date="2016-10" db="EMBL/GenBank/DDBJ databases">
        <authorList>
            <person name="Varghese N."/>
            <person name="Submissions S."/>
        </authorList>
    </citation>
    <scope>NUCLEOTIDE SEQUENCE [LARGE SCALE GENOMIC DNA]</scope>
    <source>
        <strain evidence="8">DSM 44260</strain>
    </source>
</reference>
<feature type="domain" description="Radical SAM core" evidence="6">
    <location>
        <begin position="68"/>
        <end position="273"/>
    </location>
</feature>
<dbReference type="PROSITE" id="PS51918">
    <property type="entry name" value="RADICAL_SAM"/>
    <property type="match status" value="1"/>
</dbReference>
<dbReference type="EMBL" id="FOGI01000011">
    <property type="protein sequence ID" value="SES35981.1"/>
    <property type="molecule type" value="Genomic_DNA"/>
</dbReference>
<dbReference type="GO" id="GO:0051536">
    <property type="term" value="F:iron-sulfur cluster binding"/>
    <property type="evidence" value="ECO:0007669"/>
    <property type="project" value="UniProtKB-KW"/>
</dbReference>
<evidence type="ECO:0000259" key="6">
    <source>
        <dbReference type="PROSITE" id="PS51918"/>
    </source>
</evidence>
<sequence>MTISTASTDRTSARRMVGSGTRGGTGVVYDPLTGLTRQAGEPMPAGRIALAAEDVAALPEVHPGELGAGMPVSVCWSPIVRCNLACPHCLDDKSVPELGRGERAEVAARIAASGVLGVDVSGGEPLLIRDLPTLLDVLVGSGCAVSVTTNGTHLPRRAEALARRVDAIRVSLDGPDPKRHDRWRGEGSFAMAVAGIRAAIAHGIPTQIQTVLMRSSAPGLPELVELADRLGVHGVTVLQYLPFGEGASLADAEEVPDEDARHLVGVLGATPVPVRLRTRADAAGFTVVRADGQVWRNAPDSAAIAALRPLSGPVSLAVAERDGSA</sequence>
<dbReference type="RefSeq" id="WP_092783232.1">
    <property type="nucleotide sequence ID" value="NZ_FOGI01000011.1"/>
</dbReference>
<dbReference type="InterPro" id="IPR050377">
    <property type="entry name" value="Radical_SAM_PqqE_MftC-like"/>
</dbReference>
<dbReference type="PANTHER" id="PTHR11228">
    <property type="entry name" value="RADICAL SAM DOMAIN PROTEIN"/>
    <property type="match status" value="1"/>
</dbReference>
<accession>A0A1H9WQ97</accession>
<gene>
    <name evidence="7" type="ORF">SAMN04487818_11168</name>
</gene>
<keyword evidence="4" id="KW-0411">Iron-sulfur</keyword>
<dbReference type="SUPFAM" id="SSF102114">
    <property type="entry name" value="Radical SAM enzymes"/>
    <property type="match status" value="1"/>
</dbReference>
<proteinExistence type="predicted"/>
<dbReference type="STRING" id="155974.SAMN04487818_11168"/>
<keyword evidence="8" id="KW-1185">Reference proteome</keyword>
<dbReference type="GO" id="GO:0046872">
    <property type="term" value="F:metal ion binding"/>
    <property type="evidence" value="ECO:0007669"/>
    <property type="project" value="UniProtKB-KW"/>
</dbReference>
<dbReference type="AlphaFoldDB" id="A0A1H9WQ97"/>
<keyword evidence="1" id="KW-0949">S-adenosyl-L-methionine</keyword>
<dbReference type="SFLD" id="SFLDG01067">
    <property type="entry name" value="SPASM/twitch_domain_containing"/>
    <property type="match status" value="1"/>
</dbReference>
<dbReference type="Pfam" id="PF04055">
    <property type="entry name" value="Radical_SAM"/>
    <property type="match status" value="1"/>
</dbReference>
<evidence type="ECO:0000256" key="1">
    <source>
        <dbReference type="ARBA" id="ARBA00022691"/>
    </source>
</evidence>
<keyword evidence="2" id="KW-0479">Metal-binding</keyword>
<dbReference type="SFLD" id="SFLDS00029">
    <property type="entry name" value="Radical_SAM"/>
    <property type="match status" value="1"/>
</dbReference>
<dbReference type="PANTHER" id="PTHR11228:SF7">
    <property type="entry name" value="PQQA PEPTIDE CYCLASE"/>
    <property type="match status" value="1"/>
</dbReference>
<dbReference type="CDD" id="cd01335">
    <property type="entry name" value="Radical_SAM"/>
    <property type="match status" value="1"/>
</dbReference>
<protein>
    <submittedName>
        <fullName evidence="7">Radical SAM superfamily enzyme, MoaA/NifB/PqqE/SkfB family</fullName>
    </submittedName>
</protein>
<evidence type="ECO:0000256" key="2">
    <source>
        <dbReference type="ARBA" id="ARBA00022723"/>
    </source>
</evidence>
<dbReference type="GO" id="GO:0003824">
    <property type="term" value="F:catalytic activity"/>
    <property type="evidence" value="ECO:0007669"/>
    <property type="project" value="InterPro"/>
</dbReference>